<evidence type="ECO:0000313" key="2">
    <source>
        <dbReference type="Proteomes" id="UP000783742"/>
    </source>
</evidence>
<gene>
    <name evidence="1" type="ORF">KQI68_06755</name>
</gene>
<protein>
    <submittedName>
        <fullName evidence="1">MazG-like family protein</fullName>
    </submittedName>
</protein>
<keyword evidence="2" id="KW-1185">Reference proteome</keyword>
<dbReference type="EMBL" id="JAHLQO010000004">
    <property type="protein sequence ID" value="MBU5669538.1"/>
    <property type="molecule type" value="Genomic_DNA"/>
</dbReference>
<evidence type="ECO:0000313" key="1">
    <source>
        <dbReference type="EMBL" id="MBU5669538.1"/>
    </source>
</evidence>
<organism evidence="1 2">
    <name type="scientific">Peptoniphilus ovalis</name>
    <dbReference type="NCBI Taxonomy" id="2841503"/>
    <lineage>
        <taxon>Bacteria</taxon>
        <taxon>Bacillati</taxon>
        <taxon>Bacillota</taxon>
        <taxon>Tissierellia</taxon>
        <taxon>Tissierellales</taxon>
        <taxon>Peptoniphilaceae</taxon>
        <taxon>Peptoniphilus</taxon>
    </lineage>
</organism>
<sequence length="168" mass="19335">MKELNEKIIKWAKDRDLDTKGTVEGQSIKTAEEISELIKGISKENLEMIKDSIGDIYVTLVIGNMLSKNIELNGIYEEVLKWQLKFVEEIKKENNKKTIINTLARNIQDVLRDNYNNISGLKYFLGNLIGISIIYNLEFKECVESAYNEIANRKGKTIDGQFIKEEDL</sequence>
<comment type="caution">
    <text evidence="1">The sequence shown here is derived from an EMBL/GenBank/DDBJ whole genome shotgun (WGS) entry which is preliminary data.</text>
</comment>
<dbReference type="CDD" id="cd11540">
    <property type="entry name" value="NTP-PPase_u3"/>
    <property type="match status" value="1"/>
</dbReference>
<accession>A0ABS6FJC5</accession>
<dbReference type="Proteomes" id="UP000783742">
    <property type="component" value="Unassembled WGS sequence"/>
</dbReference>
<proteinExistence type="predicted"/>
<dbReference type="RefSeq" id="WP_216549372.1">
    <property type="nucleotide sequence ID" value="NZ_JAHLQO010000004.1"/>
</dbReference>
<name>A0ABS6FJC5_9FIRM</name>
<reference evidence="1 2" key="1">
    <citation type="submission" date="2021-06" db="EMBL/GenBank/DDBJ databases">
        <authorList>
            <person name="Sun Q."/>
            <person name="Li D."/>
        </authorList>
    </citation>
    <scope>NUCLEOTIDE SEQUENCE [LARGE SCALE GENOMIC DNA]</scope>
    <source>
        <strain evidence="1 2">MSJ-1</strain>
    </source>
</reference>